<dbReference type="GO" id="GO:0030288">
    <property type="term" value="C:outer membrane-bounded periplasmic space"/>
    <property type="evidence" value="ECO:0007669"/>
    <property type="project" value="TreeGrafter"/>
</dbReference>
<dbReference type="GO" id="GO:0009279">
    <property type="term" value="C:cell outer membrane"/>
    <property type="evidence" value="ECO:0007669"/>
    <property type="project" value="TreeGrafter"/>
</dbReference>
<dbReference type="Pfam" id="PF13100">
    <property type="entry name" value="OstA_2"/>
    <property type="match status" value="1"/>
</dbReference>
<dbReference type="EMBL" id="FOZP01000001">
    <property type="protein sequence ID" value="SFS34474.1"/>
    <property type="molecule type" value="Genomic_DNA"/>
</dbReference>
<dbReference type="AlphaFoldDB" id="A0A1I6P2Q3"/>
<dbReference type="GO" id="GO:0017089">
    <property type="term" value="F:glycolipid transfer activity"/>
    <property type="evidence" value="ECO:0007669"/>
    <property type="project" value="TreeGrafter"/>
</dbReference>
<reference evidence="4" key="1">
    <citation type="submission" date="2016-10" db="EMBL/GenBank/DDBJ databases">
        <authorList>
            <person name="Varghese N."/>
            <person name="Submissions S."/>
        </authorList>
    </citation>
    <scope>NUCLEOTIDE SEQUENCE [LARGE SCALE GENOMIC DNA]</scope>
    <source>
        <strain evidence="4">DSM 24450</strain>
    </source>
</reference>
<dbReference type="InterPro" id="IPR005653">
    <property type="entry name" value="OstA-like_N"/>
</dbReference>
<dbReference type="InterPro" id="IPR052037">
    <property type="entry name" value="LPS_export_LptA"/>
</dbReference>
<evidence type="ECO:0000313" key="3">
    <source>
        <dbReference type="EMBL" id="SFS34474.1"/>
    </source>
</evidence>
<gene>
    <name evidence="3" type="ORF">SAMN04488006_0837</name>
</gene>
<keyword evidence="1" id="KW-0732">Signal</keyword>
<evidence type="ECO:0000256" key="1">
    <source>
        <dbReference type="ARBA" id="ARBA00022729"/>
    </source>
</evidence>
<name>A0A1I6P2Q3_9FLAO</name>
<organism evidence="3 4">
    <name type="scientific">Lutibacter maritimus</name>
    <dbReference type="NCBI Taxonomy" id="593133"/>
    <lineage>
        <taxon>Bacteria</taxon>
        <taxon>Pseudomonadati</taxon>
        <taxon>Bacteroidota</taxon>
        <taxon>Flavobacteriia</taxon>
        <taxon>Flavobacteriales</taxon>
        <taxon>Flavobacteriaceae</taxon>
        <taxon>Lutibacter</taxon>
    </lineage>
</organism>
<keyword evidence="4" id="KW-1185">Reference proteome</keyword>
<dbReference type="RefSeq" id="WP_177219140.1">
    <property type="nucleotide sequence ID" value="NZ_FOZP01000001.1"/>
</dbReference>
<proteinExistence type="predicted"/>
<dbReference type="STRING" id="593133.SAMN04488006_0837"/>
<dbReference type="Gene3D" id="2.60.450.10">
    <property type="entry name" value="Lipopolysaccharide (LPS) transport protein A like domain"/>
    <property type="match status" value="2"/>
</dbReference>
<accession>A0A1I6P2Q3</accession>
<dbReference type="PANTHER" id="PTHR36504">
    <property type="entry name" value="LIPOPOLYSACCHARIDE EXPORT SYSTEM PROTEIN LPTA"/>
    <property type="match status" value="1"/>
</dbReference>
<dbReference type="Proteomes" id="UP000199312">
    <property type="component" value="Unassembled WGS sequence"/>
</dbReference>
<evidence type="ECO:0000313" key="4">
    <source>
        <dbReference type="Proteomes" id="UP000199312"/>
    </source>
</evidence>
<protein>
    <submittedName>
        <fullName evidence="3">OstA-like protein</fullName>
    </submittedName>
</protein>
<sequence length="513" mass="58584">MKKIIFLTFFIICSLGYSQTKRIKILQADNTLTDPKYPGATISIGNVFVEHDGATLRCDKAYIYQEKKLIKALGNVIMNQGDTVIQYSKYVDYDGNKKFATSWGKVVLKDPMMTLETDTLKFDREKQLLHYVTGGKIKDTTNVLTSKIGYYYLQTKKFQAYTNVEVTNKDSKLITNQLDYNTYTGIADLTGPSTITNDKNSIYTENGHHNSKTNISHFLKNSKIYYQDRIISGDSLYYNKNKEFASATGNIKVLDTINHSVIKGGYAEYYKLKDSVYITDKAVAISLVEKDSLYIHGNKLMVTGKVDERIVRAFNKVKFFKVDLQGKCDSLITNEKTGLTKLLKNPVMWAQGNQITGDTIHFISNAKTEQLDSLKVLNNAFMIQKDSAGYSQLKGKNMYGKFENNKLKTLDDVGNSEVIYYMRDEAQVLIGIVKMQSSRNIFITMNNNEIETIDFNIKPSGNTYPPSKFLEKDKLLKGFIWRETERPKKMEDIFIHDEEIVPPKKTDKKIITQ</sequence>
<dbReference type="GO" id="GO:0015920">
    <property type="term" value="P:lipopolysaccharide transport"/>
    <property type="evidence" value="ECO:0007669"/>
    <property type="project" value="TreeGrafter"/>
</dbReference>
<feature type="domain" description="Organic solvent tolerance-like N-terminal" evidence="2">
    <location>
        <begin position="22"/>
        <end position="175"/>
    </location>
</feature>
<evidence type="ECO:0000259" key="2">
    <source>
        <dbReference type="Pfam" id="PF13100"/>
    </source>
</evidence>
<dbReference type="PANTHER" id="PTHR36504:SF1">
    <property type="entry name" value="LIPOPOLYSACCHARIDE EXPORT SYSTEM PROTEIN LPTA"/>
    <property type="match status" value="1"/>
</dbReference>